<accession>A0ABW1EG99</accession>
<name>A0ABW1EG99_9BACT</name>
<comment type="caution">
    <text evidence="1">The sequence shown here is derived from an EMBL/GenBank/DDBJ whole genome shotgun (WGS) entry which is preliminary data.</text>
</comment>
<protein>
    <recommendedName>
        <fullName evidence="3">DUF3047 domain-containing protein</fullName>
    </recommendedName>
</protein>
<evidence type="ECO:0008006" key="3">
    <source>
        <dbReference type="Google" id="ProtNLM"/>
    </source>
</evidence>
<keyword evidence="2" id="KW-1185">Reference proteome</keyword>
<organism evidence="1 2">
    <name type="scientific">Acidicapsa dinghuensis</name>
    <dbReference type="NCBI Taxonomy" id="2218256"/>
    <lineage>
        <taxon>Bacteria</taxon>
        <taxon>Pseudomonadati</taxon>
        <taxon>Acidobacteriota</taxon>
        <taxon>Terriglobia</taxon>
        <taxon>Terriglobales</taxon>
        <taxon>Acidobacteriaceae</taxon>
        <taxon>Acidicapsa</taxon>
    </lineage>
</organism>
<evidence type="ECO:0000313" key="2">
    <source>
        <dbReference type="Proteomes" id="UP001596091"/>
    </source>
</evidence>
<sequence length="370" mass="42116">MRWLILLLLFANSGLSLWGQKKVTVAQVEEALRWDSRHDSKRGGRADKKAAGRLAEVLLTEQLSQDRFAALVAEAQPGEKTVEQLRMLMDASILMPPPKDEIANDPTPDIETQRAMVERAVQYVKDTLRHLPDFLATRETQSFNNKWMGPTEDKPQLWQMMPLHWVSATEERITYRDGAEVSATNGRDRTTSQPIAIGLTTSGEFGQLLGSVLRDAFAGSVRWSRWQLVKGKRVAVFHFAVPKELSHYAVDFCCGYWASEKQWEWEFHDRPAYDGEIYLDPDDGVVERITLQVEMAQTAPMASSMIGVWYGPVTIGEKEYVCPVRSVAVSQIRNAVTNQGRDWDFTQYVNEVRFLKYRKFGSEGRLVPVE</sequence>
<evidence type="ECO:0000313" key="1">
    <source>
        <dbReference type="EMBL" id="MFC5863344.1"/>
    </source>
</evidence>
<dbReference type="RefSeq" id="WP_263341373.1">
    <property type="nucleotide sequence ID" value="NZ_JAGSYH010000007.1"/>
</dbReference>
<reference evidence="2" key="1">
    <citation type="journal article" date="2019" name="Int. J. Syst. Evol. Microbiol.">
        <title>The Global Catalogue of Microorganisms (GCM) 10K type strain sequencing project: providing services to taxonomists for standard genome sequencing and annotation.</title>
        <authorList>
            <consortium name="The Broad Institute Genomics Platform"/>
            <consortium name="The Broad Institute Genome Sequencing Center for Infectious Disease"/>
            <person name="Wu L."/>
            <person name="Ma J."/>
        </authorList>
    </citation>
    <scope>NUCLEOTIDE SEQUENCE [LARGE SCALE GENOMIC DNA]</scope>
    <source>
        <strain evidence="2">JCM 4087</strain>
    </source>
</reference>
<gene>
    <name evidence="1" type="ORF">ACFPT7_13655</name>
</gene>
<dbReference type="Proteomes" id="UP001596091">
    <property type="component" value="Unassembled WGS sequence"/>
</dbReference>
<dbReference type="EMBL" id="JBHSPH010000004">
    <property type="protein sequence ID" value="MFC5863344.1"/>
    <property type="molecule type" value="Genomic_DNA"/>
</dbReference>
<proteinExistence type="predicted"/>